<dbReference type="Proteomes" id="UP000730481">
    <property type="component" value="Unassembled WGS sequence"/>
</dbReference>
<dbReference type="Pfam" id="PF01031">
    <property type="entry name" value="Dynamin_M"/>
    <property type="match status" value="1"/>
</dbReference>
<dbReference type="EMBL" id="PVQB02000714">
    <property type="protein sequence ID" value="KAF4334246.1"/>
    <property type="molecule type" value="Genomic_DNA"/>
</dbReference>
<sequence>MAMGDHHRDLLDLIDSLRSQGVSHYVGLPEIIVCGDQYAGKSSVLEAISGMAFPIKDGLCTRFATELILRRAPEEGIKVSITPGEMRFGEDKERLERWQPEASIKKDGLEAVTDEAKRAMGAHSSGGGEFFQDTLRIELTGPGKPHLTMVDLPGLFKSGNKEQSADDASIVRGMVERYMVRERSIILTVVSAKYDYVLQEVTLMASKADPSGIRTIGLITKPDTLDVGSESERFFVRLARNLESELRLGWHVLRNRSFEERNDPSARRDETEKSFFSQGLWDSVDSSDCGVAALRSKLSAILRDQILAHLPHLVQDVEDGLRDCSDRLERLGPLRNTPQEQLSYLVRVSEEYTSLMMQAVEGTYTDQFFGKRNNDSKFLRRLRAVVQNNLAGFAQNMRLNGRTYRIIDSDCDEDNDDEVGDPLPMLRSEYVKDVAKRLKYSKGRELPGLFNPLIVSDLFVEQCEPWRKIAMQLAEDVLEAVLVTTEMIIQKITASDVTEGILKFINEKVNELKVEMIGQIDALLIAAAQHPITYNPQLTENVQKIQQARHKRKLKAVIGKTFGPSRFDRPENKISLNPVQLMELLQEGFESDMDHFGSSLAVDYMEAYYKASFIMHPQSIDINDTSNMLSGCRKPVHR</sequence>
<dbReference type="PANTHER" id="PTHR11566:SF149">
    <property type="entry name" value="GTPASE, PUTATIVE (AFU_ORTHOLOGUE AFUA_6G11890)-RELATED"/>
    <property type="match status" value="1"/>
</dbReference>
<gene>
    <name evidence="4" type="ORF">FBEOM_11918</name>
</gene>
<dbReference type="GO" id="GO:0005739">
    <property type="term" value="C:mitochondrion"/>
    <property type="evidence" value="ECO:0007669"/>
    <property type="project" value="TreeGrafter"/>
</dbReference>
<protein>
    <submittedName>
        <fullName evidence="4">Mx2 (GTPase)</fullName>
    </submittedName>
</protein>
<dbReference type="PROSITE" id="PS51718">
    <property type="entry name" value="G_DYNAMIN_2"/>
    <property type="match status" value="1"/>
</dbReference>
<dbReference type="InterPro" id="IPR030381">
    <property type="entry name" value="G_DYNAMIN_dom"/>
</dbReference>
<dbReference type="InterPro" id="IPR045063">
    <property type="entry name" value="Dynamin_N"/>
</dbReference>
<dbReference type="OrthoDB" id="415706at2759"/>
<accession>A0A9P5A949</accession>
<name>A0A9P5A949_9HYPO</name>
<dbReference type="SUPFAM" id="SSF52540">
    <property type="entry name" value="P-loop containing nucleoside triphosphate hydrolases"/>
    <property type="match status" value="1"/>
</dbReference>
<dbReference type="GO" id="GO:0016020">
    <property type="term" value="C:membrane"/>
    <property type="evidence" value="ECO:0007669"/>
    <property type="project" value="TreeGrafter"/>
</dbReference>
<keyword evidence="1" id="KW-0547">Nucleotide-binding</keyword>
<dbReference type="CDD" id="cd08771">
    <property type="entry name" value="DLP_1"/>
    <property type="match status" value="1"/>
</dbReference>
<dbReference type="GO" id="GO:0005525">
    <property type="term" value="F:GTP binding"/>
    <property type="evidence" value="ECO:0007669"/>
    <property type="project" value="InterPro"/>
</dbReference>
<dbReference type="GO" id="GO:0005874">
    <property type="term" value="C:microtubule"/>
    <property type="evidence" value="ECO:0007669"/>
    <property type="project" value="TreeGrafter"/>
</dbReference>
<evidence type="ECO:0000256" key="1">
    <source>
        <dbReference type="ARBA" id="ARBA00022741"/>
    </source>
</evidence>
<dbReference type="GO" id="GO:0048312">
    <property type="term" value="P:intracellular distribution of mitochondria"/>
    <property type="evidence" value="ECO:0007669"/>
    <property type="project" value="TreeGrafter"/>
</dbReference>
<evidence type="ECO:0000259" key="3">
    <source>
        <dbReference type="PROSITE" id="PS51718"/>
    </source>
</evidence>
<feature type="domain" description="Dynamin-type G" evidence="3">
    <location>
        <begin position="25"/>
        <end position="311"/>
    </location>
</feature>
<comment type="caution">
    <text evidence="4">The sequence shown here is derived from an EMBL/GenBank/DDBJ whole genome shotgun (WGS) entry which is preliminary data.</text>
</comment>
<dbReference type="InterPro" id="IPR027417">
    <property type="entry name" value="P-loop_NTPase"/>
</dbReference>
<dbReference type="PRINTS" id="PR00195">
    <property type="entry name" value="DYNAMIN"/>
</dbReference>
<dbReference type="SMART" id="SM00053">
    <property type="entry name" value="DYNc"/>
    <property type="match status" value="1"/>
</dbReference>
<dbReference type="InterPro" id="IPR000375">
    <property type="entry name" value="Dynamin_stalk"/>
</dbReference>
<dbReference type="AlphaFoldDB" id="A0A9P5A949"/>
<dbReference type="Pfam" id="PF00350">
    <property type="entry name" value="Dynamin_N"/>
    <property type="match status" value="1"/>
</dbReference>
<dbReference type="PANTHER" id="PTHR11566">
    <property type="entry name" value="DYNAMIN"/>
    <property type="match status" value="1"/>
</dbReference>
<keyword evidence="5" id="KW-1185">Reference proteome</keyword>
<evidence type="ECO:0000313" key="5">
    <source>
        <dbReference type="Proteomes" id="UP000730481"/>
    </source>
</evidence>
<evidence type="ECO:0000256" key="2">
    <source>
        <dbReference type="ARBA" id="ARBA00023134"/>
    </source>
</evidence>
<dbReference type="InterPro" id="IPR001401">
    <property type="entry name" value="Dynamin_GTPase"/>
</dbReference>
<dbReference type="FunFam" id="3.40.50.300:FF:001425">
    <property type="entry name" value="Dynamin GTPase, putative"/>
    <property type="match status" value="1"/>
</dbReference>
<dbReference type="InterPro" id="IPR022812">
    <property type="entry name" value="Dynamin"/>
</dbReference>
<dbReference type="GO" id="GO:0016559">
    <property type="term" value="P:peroxisome fission"/>
    <property type="evidence" value="ECO:0007669"/>
    <property type="project" value="TreeGrafter"/>
</dbReference>
<proteinExistence type="predicted"/>
<dbReference type="GO" id="GO:0006897">
    <property type="term" value="P:endocytosis"/>
    <property type="evidence" value="ECO:0007669"/>
    <property type="project" value="TreeGrafter"/>
</dbReference>
<evidence type="ECO:0000313" key="4">
    <source>
        <dbReference type="EMBL" id="KAF4334246.1"/>
    </source>
</evidence>
<dbReference type="GO" id="GO:0003924">
    <property type="term" value="F:GTPase activity"/>
    <property type="evidence" value="ECO:0007669"/>
    <property type="project" value="InterPro"/>
</dbReference>
<dbReference type="GO" id="GO:0000266">
    <property type="term" value="P:mitochondrial fission"/>
    <property type="evidence" value="ECO:0007669"/>
    <property type="project" value="TreeGrafter"/>
</dbReference>
<reference evidence="4" key="1">
    <citation type="journal article" date="2017" name="Mycologia">
        <title>Fusarium algeriense, sp. nov., a novel toxigenic crown rot pathogen of durum wheat from Algeria is nested in the Fusarium burgessii species complex.</title>
        <authorList>
            <person name="Laraba I."/>
            <person name="Keddad A."/>
            <person name="Boureghda H."/>
            <person name="Abdallah N."/>
            <person name="Vaughan M.M."/>
            <person name="Proctor R.H."/>
            <person name="Busman M."/>
            <person name="O'Donnell K."/>
        </authorList>
    </citation>
    <scope>NUCLEOTIDE SEQUENCE</scope>
    <source>
        <strain evidence="4">NRRL 25174</strain>
    </source>
</reference>
<dbReference type="Gene3D" id="3.40.50.300">
    <property type="entry name" value="P-loop containing nucleotide triphosphate hydrolases"/>
    <property type="match status" value="1"/>
</dbReference>
<organism evidence="4 5">
    <name type="scientific">Fusarium beomiforme</name>
    <dbReference type="NCBI Taxonomy" id="44412"/>
    <lineage>
        <taxon>Eukaryota</taxon>
        <taxon>Fungi</taxon>
        <taxon>Dikarya</taxon>
        <taxon>Ascomycota</taxon>
        <taxon>Pezizomycotina</taxon>
        <taxon>Sordariomycetes</taxon>
        <taxon>Hypocreomycetidae</taxon>
        <taxon>Hypocreales</taxon>
        <taxon>Nectriaceae</taxon>
        <taxon>Fusarium</taxon>
        <taxon>Fusarium burgessii species complex</taxon>
    </lineage>
</organism>
<dbReference type="GO" id="GO:0008017">
    <property type="term" value="F:microtubule binding"/>
    <property type="evidence" value="ECO:0007669"/>
    <property type="project" value="TreeGrafter"/>
</dbReference>
<keyword evidence="2" id="KW-0342">GTP-binding</keyword>
<reference evidence="4" key="2">
    <citation type="submission" date="2020-02" db="EMBL/GenBank/DDBJ databases">
        <title>Identification and distribution of gene clusters putatively required for synthesis of sphingolipid metabolism inhibitors in phylogenetically diverse species of the filamentous fungus Fusarium.</title>
        <authorList>
            <person name="Kim H.-S."/>
            <person name="Busman M."/>
            <person name="Brown D.W."/>
            <person name="Divon H."/>
            <person name="Uhlig S."/>
            <person name="Proctor R.H."/>
        </authorList>
    </citation>
    <scope>NUCLEOTIDE SEQUENCE</scope>
    <source>
        <strain evidence="4">NRRL 25174</strain>
    </source>
</reference>